<dbReference type="KEGG" id="vg:26641070"/>
<dbReference type="GeneID" id="26641070"/>
<evidence type="ECO:0000313" key="2">
    <source>
        <dbReference type="Proteomes" id="UP000032689"/>
    </source>
</evidence>
<protein>
    <submittedName>
        <fullName evidence="1">Uncharacterized protein</fullName>
    </submittedName>
</protein>
<dbReference type="Pfam" id="PF23839">
    <property type="entry name" value="DUF7209"/>
    <property type="match status" value="1"/>
</dbReference>
<dbReference type="OrthoDB" id="27940at10239"/>
<reference evidence="1 2" key="1">
    <citation type="journal article" date="2015" name="Appl. Environ. Microbiol.">
        <title>Two Phages, phiIPLA-RODI and phiIPLA-C1C, Lyse Mono- and Dual-Species Staphylococcal Biofilms.</title>
        <authorList>
            <person name="Gutierrez D."/>
            <person name="Vandenheuvel D."/>
            <person name="Martinez B."/>
            <person name="Rodriguez A."/>
            <person name="Lavigne R."/>
            <person name="Garcia P."/>
        </authorList>
    </citation>
    <scope>NUCLEOTIDE SEQUENCE [LARGE SCALE GENOMIC DNA]</scope>
</reference>
<name>A0A0D3MVU9_9CAUD</name>
<sequence length="69" mass="7898">MVKSIELTMNSGKTFFLISTEDEKYTHSSVNAMLRGKSNPSIKVHTSNDINSDVVYINPFFIESFKMNY</sequence>
<dbReference type="RefSeq" id="YP_009214653.1">
    <property type="nucleotide sequence ID" value="NC_028962.1"/>
</dbReference>
<organism evidence="1 2">
    <name type="scientific">Staphylococcus phage vB_SepM_ phiIPLA-C1C</name>
    <dbReference type="NCBI Taxonomy" id="1572704"/>
    <lineage>
        <taxon>Viruses</taxon>
        <taxon>Duplodnaviria</taxon>
        <taxon>Heunggongvirae</taxon>
        <taxon>Uroviricota</taxon>
        <taxon>Caudoviricetes</taxon>
        <taxon>Herelleviridae</taxon>
        <taxon>Twortvirinae</taxon>
        <taxon>Sepunavirus</taxon>
        <taxon>Sepunavirus IPLAC1C</taxon>
    </lineage>
</organism>
<keyword evidence="2" id="KW-1185">Reference proteome</keyword>
<dbReference type="EMBL" id="KP027447">
    <property type="protein sequence ID" value="AJA42373.1"/>
    <property type="molecule type" value="Genomic_DNA"/>
</dbReference>
<accession>A0A0D3MVU9</accession>
<dbReference type="Proteomes" id="UP000032689">
    <property type="component" value="Segment"/>
</dbReference>
<proteinExistence type="predicted"/>
<dbReference type="InterPro" id="IPR055633">
    <property type="entry name" value="DUF7209"/>
</dbReference>
<evidence type="ECO:0000313" key="1">
    <source>
        <dbReference type="EMBL" id="AJA42373.1"/>
    </source>
</evidence>